<keyword evidence="4" id="KW-1185">Reference proteome</keyword>
<dbReference type="SUPFAM" id="SSF50118">
    <property type="entry name" value="Cell growth inhibitor/plasmid maintenance toxic component"/>
    <property type="match status" value="1"/>
</dbReference>
<dbReference type="RefSeq" id="WP_344505852.1">
    <property type="nucleotide sequence ID" value="NZ_BAAAQD010000013.1"/>
</dbReference>
<dbReference type="Pfam" id="PF08940">
    <property type="entry name" value="DUF1918"/>
    <property type="match status" value="1"/>
</dbReference>
<sequence length="73" mass="7862">MQANIGDRLIVEGTHLGDSRRIGVITEVGHADHTPPYRVRWLDTGHEALVFPGPDARVRPPADDDEPVGGPAS</sequence>
<dbReference type="Proteomes" id="UP001501470">
    <property type="component" value="Unassembled WGS sequence"/>
</dbReference>
<evidence type="ECO:0000259" key="2">
    <source>
        <dbReference type="Pfam" id="PF08940"/>
    </source>
</evidence>
<organism evidence="3 4">
    <name type="scientific">Dactylosporangium maewongense</name>
    <dbReference type="NCBI Taxonomy" id="634393"/>
    <lineage>
        <taxon>Bacteria</taxon>
        <taxon>Bacillati</taxon>
        <taxon>Actinomycetota</taxon>
        <taxon>Actinomycetes</taxon>
        <taxon>Micromonosporales</taxon>
        <taxon>Micromonosporaceae</taxon>
        <taxon>Dactylosporangium</taxon>
    </lineage>
</organism>
<dbReference type="InterPro" id="IPR015035">
    <property type="entry name" value="DUF1918"/>
</dbReference>
<gene>
    <name evidence="3" type="ORF">GCM10009827_061980</name>
</gene>
<comment type="caution">
    <text evidence="3">The sequence shown here is derived from an EMBL/GenBank/DDBJ whole genome shotgun (WGS) entry which is preliminary data.</text>
</comment>
<dbReference type="EMBL" id="BAAAQD010000013">
    <property type="protein sequence ID" value="GAA1535325.1"/>
    <property type="molecule type" value="Genomic_DNA"/>
</dbReference>
<accession>A0ABP4M0M6</accession>
<protein>
    <recommendedName>
        <fullName evidence="2">DUF1918 domain-containing protein</fullName>
    </recommendedName>
</protein>
<name>A0ABP4M0M6_9ACTN</name>
<reference evidence="4" key="1">
    <citation type="journal article" date="2019" name="Int. J. Syst. Evol. Microbiol.">
        <title>The Global Catalogue of Microorganisms (GCM) 10K type strain sequencing project: providing services to taxonomists for standard genome sequencing and annotation.</title>
        <authorList>
            <consortium name="The Broad Institute Genomics Platform"/>
            <consortium name="The Broad Institute Genome Sequencing Center for Infectious Disease"/>
            <person name="Wu L."/>
            <person name="Ma J."/>
        </authorList>
    </citation>
    <scope>NUCLEOTIDE SEQUENCE [LARGE SCALE GENOMIC DNA]</scope>
    <source>
        <strain evidence="4">JCM 15933</strain>
    </source>
</reference>
<evidence type="ECO:0000256" key="1">
    <source>
        <dbReference type="SAM" id="MobiDB-lite"/>
    </source>
</evidence>
<evidence type="ECO:0000313" key="3">
    <source>
        <dbReference type="EMBL" id="GAA1535325.1"/>
    </source>
</evidence>
<evidence type="ECO:0000313" key="4">
    <source>
        <dbReference type="Proteomes" id="UP001501470"/>
    </source>
</evidence>
<proteinExistence type="predicted"/>
<feature type="region of interest" description="Disordered" evidence="1">
    <location>
        <begin position="52"/>
        <end position="73"/>
    </location>
</feature>
<feature type="domain" description="DUF1918" evidence="2">
    <location>
        <begin position="1"/>
        <end position="58"/>
    </location>
</feature>
<dbReference type="Gene3D" id="2.30.30.440">
    <property type="entry name" value="Domain of unknown function DUF1918"/>
    <property type="match status" value="1"/>
</dbReference>